<reference evidence="1" key="1">
    <citation type="submission" date="2015-05" db="EMBL/GenBank/DDBJ databases">
        <title>Permanent draft genome of Rhodopirellula islandicus K833.</title>
        <authorList>
            <person name="Kizina J."/>
            <person name="Richter M."/>
            <person name="Glockner F.O."/>
            <person name="Harder J."/>
        </authorList>
    </citation>
    <scope>NUCLEOTIDE SEQUENCE [LARGE SCALE GENOMIC DNA]</scope>
    <source>
        <strain evidence="1">K833</strain>
    </source>
</reference>
<dbReference type="PATRIC" id="fig|595434.4.peg.5910"/>
<dbReference type="AlphaFoldDB" id="A0A0J1E8D7"/>
<organism evidence="1 2">
    <name type="scientific">Rhodopirellula islandica</name>
    <dbReference type="NCBI Taxonomy" id="595434"/>
    <lineage>
        <taxon>Bacteria</taxon>
        <taxon>Pseudomonadati</taxon>
        <taxon>Planctomycetota</taxon>
        <taxon>Planctomycetia</taxon>
        <taxon>Pirellulales</taxon>
        <taxon>Pirellulaceae</taxon>
        <taxon>Rhodopirellula</taxon>
    </lineage>
</organism>
<evidence type="ECO:0000313" key="1">
    <source>
        <dbReference type="EMBL" id="KLU01719.1"/>
    </source>
</evidence>
<comment type="caution">
    <text evidence="1">The sequence shown here is derived from an EMBL/GenBank/DDBJ whole genome shotgun (WGS) entry which is preliminary data.</text>
</comment>
<sequence length="86" mass="9237">MRRGLPDGTVEDNGSTLERCISTRSRFVDLAPTEDAASELQSVSGSASHAISPISHCQFAMSSLQFAIVPPHIAITPHRPGRGRRP</sequence>
<accession>A0A0J1E8D7</accession>
<name>A0A0J1E8D7_RHOIS</name>
<protein>
    <submittedName>
        <fullName evidence="1">Uncharacterized protein</fullName>
    </submittedName>
</protein>
<dbReference type="EMBL" id="LECT01000050">
    <property type="protein sequence ID" value="KLU01719.1"/>
    <property type="molecule type" value="Genomic_DNA"/>
</dbReference>
<keyword evidence="2" id="KW-1185">Reference proteome</keyword>
<gene>
    <name evidence="1" type="ORF">RISK_006218</name>
</gene>
<evidence type="ECO:0000313" key="2">
    <source>
        <dbReference type="Proteomes" id="UP000036367"/>
    </source>
</evidence>
<proteinExistence type="predicted"/>
<dbReference type="Proteomes" id="UP000036367">
    <property type="component" value="Unassembled WGS sequence"/>
</dbReference>